<dbReference type="AlphaFoldDB" id="A0A0D2XL59"/>
<reference evidence="2" key="1">
    <citation type="journal article" date="2012" name="Mol. Plant Microbe Interact.">
        <title>A highly conserved effector in Fusarium oxysporum is required for full virulence on Arabidopsis.</title>
        <authorList>
            <person name="Thatcher L.F."/>
            <person name="Gardiner D.M."/>
            <person name="Kazan K."/>
            <person name="Manners J."/>
        </authorList>
    </citation>
    <scope>NUCLEOTIDE SEQUENCE [LARGE SCALE GENOMIC DNA]</scope>
    <source>
        <strain evidence="2">Fo5176</strain>
    </source>
</reference>
<evidence type="ECO:0000313" key="2">
    <source>
        <dbReference type="Proteomes" id="UP000002489"/>
    </source>
</evidence>
<dbReference type="Proteomes" id="UP000002489">
    <property type="component" value="Unassembled WGS sequence"/>
</dbReference>
<gene>
    <name evidence="1" type="primary">28946709</name>
</gene>
<proteinExistence type="predicted"/>
<accession>A0A0D2XL59</accession>
<name>A0A0D2XL59_FUSOF</name>
<dbReference type="VEuPathDB" id="FungiDB:FOXG_04683"/>
<reference evidence="1" key="2">
    <citation type="submission" date="2025-08" db="UniProtKB">
        <authorList>
            <consortium name="EnsemblFungi"/>
        </authorList>
    </citation>
    <scope>IDENTIFICATION</scope>
    <source>
        <strain evidence="1">4287 / CBS 123668 / FGSC 9935 / NRRL 34936</strain>
    </source>
</reference>
<evidence type="ECO:0000313" key="1">
    <source>
        <dbReference type="EnsemblFungi" id="FOXG_04683P0"/>
    </source>
</evidence>
<organism evidence="1 2">
    <name type="scientific">Fusarium oxysporum (strain Fo5176)</name>
    <name type="common">Fusarium vascular wilt</name>
    <dbReference type="NCBI Taxonomy" id="660025"/>
    <lineage>
        <taxon>Eukaryota</taxon>
        <taxon>Fungi</taxon>
        <taxon>Dikarya</taxon>
        <taxon>Ascomycota</taxon>
        <taxon>Pezizomycotina</taxon>
        <taxon>Sordariomycetes</taxon>
        <taxon>Hypocreomycetidae</taxon>
        <taxon>Hypocreales</taxon>
        <taxon>Nectriaceae</taxon>
        <taxon>Fusarium</taxon>
        <taxon>Fusarium oxysporum species complex</taxon>
    </lineage>
</organism>
<dbReference type="EnsemblFungi" id="FOXG_04683T0">
    <property type="protein sequence ID" value="FOXG_04683P0"/>
    <property type="gene ID" value="FOXG_04683"/>
</dbReference>
<protein>
    <submittedName>
        <fullName evidence="1">Uncharacterized protein</fullName>
    </submittedName>
</protein>
<sequence length="103" mass="11472">MLFPASQTFLDHLSPAGRHLLSLTAARAPHLSRRFLLSITNMNSRSLRNLIILSTECTRFLPMHQDLIIPEKSLTPQRPMTLPKPGMMLQLAGTLRAGATKVL</sequence>